<dbReference type="RefSeq" id="WP_103053028.1">
    <property type="nucleotide sequence ID" value="NZ_POWF01000011.1"/>
</dbReference>
<proteinExistence type="predicted"/>
<evidence type="ECO:0000313" key="2">
    <source>
        <dbReference type="Proteomes" id="UP000236641"/>
    </source>
</evidence>
<dbReference type="EMBL" id="POWF01000011">
    <property type="protein sequence ID" value="PNQ72095.1"/>
    <property type="molecule type" value="Genomic_DNA"/>
</dbReference>
<evidence type="ECO:0000313" key="1">
    <source>
        <dbReference type="EMBL" id="PNQ72095.1"/>
    </source>
</evidence>
<dbReference type="InterPro" id="IPR029063">
    <property type="entry name" value="SAM-dependent_MTases_sf"/>
</dbReference>
<dbReference type="AlphaFoldDB" id="A0A2K1DVM3"/>
<accession>A0A2K1DVM3</accession>
<protein>
    <submittedName>
        <fullName evidence="1">Uncharacterized protein</fullName>
    </submittedName>
</protein>
<dbReference type="Proteomes" id="UP000236641">
    <property type="component" value="Unassembled WGS sequence"/>
</dbReference>
<sequence length="245" mass="27688">MTLYEFMRWATFPLMPTHLNVVRKDLIRLVKAKAGSGNGLHILDVGGRKSPYTINLNAQVTILDIPQESETQEQLHLGFTSEMPTFIETKRSNIQGMIIEDMTQCTLASASYDAVVSVEVIEHVVEDDMFVKNISDVLKNGGWAYFTTPNGDFIKNEGPDKNPDHVRHYTKQELQTLLEKYFTKVDVHYAVKTGKYRVWGLQSFKKGNPLTLFKSVTGNIINKFQSQGVEHSSYGTAHLIAIAYK</sequence>
<reference evidence="1 2" key="1">
    <citation type="submission" date="2018-01" db="EMBL/GenBank/DDBJ databases">
        <title>The draft genome of Hanstruepera neustonica JCM19743.</title>
        <authorList>
            <person name="He R.-H."/>
            <person name="Du Z.-J."/>
        </authorList>
    </citation>
    <scope>NUCLEOTIDE SEQUENCE [LARGE SCALE GENOMIC DNA]</scope>
    <source>
        <strain evidence="1 2">JCM19743</strain>
    </source>
</reference>
<name>A0A2K1DVM3_9FLAO</name>
<dbReference type="Gene3D" id="3.40.50.150">
    <property type="entry name" value="Vaccinia Virus protein VP39"/>
    <property type="match status" value="1"/>
</dbReference>
<keyword evidence="2" id="KW-1185">Reference proteome</keyword>
<gene>
    <name evidence="1" type="ORF">C1T31_13395</name>
</gene>
<dbReference type="OrthoDB" id="3896938at2"/>
<dbReference type="Pfam" id="PF13489">
    <property type="entry name" value="Methyltransf_23"/>
    <property type="match status" value="1"/>
</dbReference>
<comment type="caution">
    <text evidence="1">The sequence shown here is derived from an EMBL/GenBank/DDBJ whole genome shotgun (WGS) entry which is preliminary data.</text>
</comment>
<organism evidence="1 2">
    <name type="scientific">Hanstruepera neustonica</name>
    <dbReference type="NCBI Taxonomy" id="1445657"/>
    <lineage>
        <taxon>Bacteria</taxon>
        <taxon>Pseudomonadati</taxon>
        <taxon>Bacteroidota</taxon>
        <taxon>Flavobacteriia</taxon>
        <taxon>Flavobacteriales</taxon>
        <taxon>Flavobacteriaceae</taxon>
        <taxon>Hanstruepera</taxon>
    </lineage>
</organism>
<dbReference type="SUPFAM" id="SSF53335">
    <property type="entry name" value="S-adenosyl-L-methionine-dependent methyltransferases"/>
    <property type="match status" value="1"/>
</dbReference>